<dbReference type="AlphaFoldDB" id="A0A8T0HE17"/>
<evidence type="ECO:0000256" key="1">
    <source>
        <dbReference type="SAM" id="MobiDB-lite"/>
    </source>
</evidence>
<gene>
    <name evidence="2" type="ORF">KC19_6G037500</name>
</gene>
<accession>A0A8T0HE17</accession>
<proteinExistence type="predicted"/>
<protein>
    <submittedName>
        <fullName evidence="2">Uncharacterized protein</fullName>
    </submittedName>
</protein>
<reference evidence="2 3" key="1">
    <citation type="submission" date="2020-06" db="EMBL/GenBank/DDBJ databases">
        <title>WGS assembly of Ceratodon purpureus strain R40.</title>
        <authorList>
            <person name="Carey S.B."/>
            <person name="Jenkins J."/>
            <person name="Shu S."/>
            <person name="Lovell J.T."/>
            <person name="Sreedasyam A."/>
            <person name="Maumus F."/>
            <person name="Tiley G.P."/>
            <person name="Fernandez-Pozo N."/>
            <person name="Barry K."/>
            <person name="Chen C."/>
            <person name="Wang M."/>
            <person name="Lipzen A."/>
            <person name="Daum C."/>
            <person name="Saski C.A."/>
            <person name="Payton A.C."/>
            <person name="Mcbreen J.C."/>
            <person name="Conrad R.E."/>
            <person name="Kollar L.M."/>
            <person name="Olsson S."/>
            <person name="Huttunen S."/>
            <person name="Landis J.B."/>
            <person name="Wickett N.J."/>
            <person name="Johnson M.G."/>
            <person name="Rensing S.A."/>
            <person name="Grimwood J."/>
            <person name="Schmutz J."/>
            <person name="Mcdaniel S.F."/>
        </authorList>
    </citation>
    <scope>NUCLEOTIDE SEQUENCE [LARGE SCALE GENOMIC DNA]</scope>
    <source>
        <strain evidence="2 3">R40</strain>
    </source>
</reference>
<comment type="caution">
    <text evidence="2">The sequence shown here is derived from an EMBL/GenBank/DDBJ whole genome shotgun (WGS) entry which is preliminary data.</text>
</comment>
<dbReference type="EMBL" id="CM026427">
    <property type="protein sequence ID" value="KAG0568678.1"/>
    <property type="molecule type" value="Genomic_DNA"/>
</dbReference>
<dbReference type="Proteomes" id="UP000822688">
    <property type="component" value="Chromosome 6"/>
</dbReference>
<sequence length="153" mass="17639">MSMEDYPRTESSPSLSPRDDDMPRTEVAWLGARTRERSATRRLGRRARSLRRENHAHAEREREARRERLREGLQKRQRDIEQEALFFDISFWRSDQVATQNYVLSEVSMCIATHDAKPLSEEELETLSTAALAGPLLVATVAYVNEQIGSHNL</sequence>
<organism evidence="2 3">
    <name type="scientific">Ceratodon purpureus</name>
    <name type="common">Fire moss</name>
    <name type="synonym">Dicranum purpureum</name>
    <dbReference type="NCBI Taxonomy" id="3225"/>
    <lineage>
        <taxon>Eukaryota</taxon>
        <taxon>Viridiplantae</taxon>
        <taxon>Streptophyta</taxon>
        <taxon>Embryophyta</taxon>
        <taxon>Bryophyta</taxon>
        <taxon>Bryophytina</taxon>
        <taxon>Bryopsida</taxon>
        <taxon>Dicranidae</taxon>
        <taxon>Pseudoditrichales</taxon>
        <taxon>Ditrichaceae</taxon>
        <taxon>Ceratodon</taxon>
    </lineage>
</organism>
<feature type="compositionally biased region" description="Basic and acidic residues" evidence="1">
    <location>
        <begin position="50"/>
        <end position="68"/>
    </location>
</feature>
<feature type="compositionally biased region" description="Basic residues" evidence="1">
    <location>
        <begin position="40"/>
        <end position="49"/>
    </location>
</feature>
<name>A0A8T0HE17_CERPU</name>
<evidence type="ECO:0000313" key="2">
    <source>
        <dbReference type="EMBL" id="KAG0568678.1"/>
    </source>
</evidence>
<keyword evidence="3" id="KW-1185">Reference proteome</keyword>
<feature type="region of interest" description="Disordered" evidence="1">
    <location>
        <begin position="1"/>
        <end position="68"/>
    </location>
</feature>
<evidence type="ECO:0000313" key="3">
    <source>
        <dbReference type="Proteomes" id="UP000822688"/>
    </source>
</evidence>